<evidence type="ECO:0000313" key="3">
    <source>
        <dbReference type="EMBL" id="OGK38945.1"/>
    </source>
</evidence>
<dbReference type="AlphaFoldDB" id="A0A1F7I6G1"/>
<dbReference type="InterPro" id="IPR029044">
    <property type="entry name" value="Nucleotide-diphossugar_trans"/>
</dbReference>
<evidence type="ECO:0000313" key="4">
    <source>
        <dbReference type="Proteomes" id="UP000178076"/>
    </source>
</evidence>
<dbReference type="InterPro" id="IPR051161">
    <property type="entry name" value="Mannose-6P_isomerase_type2"/>
</dbReference>
<dbReference type="Gene3D" id="3.90.550.10">
    <property type="entry name" value="Spore Coat Polysaccharide Biosynthesis Protein SpsA, Chain A"/>
    <property type="match status" value="1"/>
</dbReference>
<dbReference type="SUPFAM" id="SSF53448">
    <property type="entry name" value="Nucleotide-diphospho-sugar transferases"/>
    <property type="match status" value="1"/>
</dbReference>
<accession>A0A1F7I6G1</accession>
<dbReference type="PANTHER" id="PTHR46390">
    <property type="entry name" value="MANNOSE-1-PHOSPHATE GUANYLYLTRANSFERASE"/>
    <property type="match status" value="1"/>
</dbReference>
<name>A0A1F7I6G1_9BACT</name>
<reference evidence="3 4" key="1">
    <citation type="journal article" date="2016" name="Nat. Commun.">
        <title>Thousands of microbial genomes shed light on interconnected biogeochemical processes in an aquifer system.</title>
        <authorList>
            <person name="Anantharaman K."/>
            <person name="Brown C.T."/>
            <person name="Hug L.A."/>
            <person name="Sharon I."/>
            <person name="Castelle C.J."/>
            <person name="Probst A.J."/>
            <person name="Thomas B.C."/>
            <person name="Singh A."/>
            <person name="Wilkins M.J."/>
            <person name="Karaoz U."/>
            <person name="Brodie E.L."/>
            <person name="Williams K.H."/>
            <person name="Hubbard S.S."/>
            <person name="Banfield J.F."/>
        </authorList>
    </citation>
    <scope>NUCLEOTIDE SEQUENCE [LARGE SCALE GENOMIC DNA]</scope>
</reference>
<gene>
    <name evidence="3" type="ORF">A3F32_02310</name>
</gene>
<evidence type="ECO:0000259" key="1">
    <source>
        <dbReference type="Pfam" id="PF00483"/>
    </source>
</evidence>
<dbReference type="Pfam" id="PF22640">
    <property type="entry name" value="ManC_GMP_beta-helix"/>
    <property type="match status" value="1"/>
</dbReference>
<comment type="caution">
    <text evidence="3">The sequence shown here is derived from an EMBL/GenBank/DDBJ whole genome shotgun (WGS) entry which is preliminary data.</text>
</comment>
<dbReference type="InterPro" id="IPR005835">
    <property type="entry name" value="NTP_transferase_dom"/>
</dbReference>
<dbReference type="InterPro" id="IPR054566">
    <property type="entry name" value="ManC/GMP-like_b-helix"/>
</dbReference>
<protein>
    <submittedName>
        <fullName evidence="3">Uncharacterized protein</fullName>
    </submittedName>
</protein>
<dbReference type="PANTHER" id="PTHR46390:SF1">
    <property type="entry name" value="MANNOSE-1-PHOSPHATE GUANYLYLTRANSFERASE"/>
    <property type="match status" value="1"/>
</dbReference>
<dbReference type="GO" id="GO:0004475">
    <property type="term" value="F:mannose-1-phosphate guanylyltransferase (GTP) activity"/>
    <property type="evidence" value="ECO:0007669"/>
    <property type="project" value="TreeGrafter"/>
</dbReference>
<proteinExistence type="predicted"/>
<dbReference type="GO" id="GO:0009298">
    <property type="term" value="P:GDP-mannose biosynthetic process"/>
    <property type="evidence" value="ECO:0007669"/>
    <property type="project" value="TreeGrafter"/>
</dbReference>
<dbReference type="Pfam" id="PF00483">
    <property type="entry name" value="NTP_transferase"/>
    <property type="match status" value="1"/>
</dbReference>
<organism evidence="3 4">
    <name type="scientific">Candidatus Roizmanbacteria bacterium RIFCSPHIGHO2_12_FULL_42_10</name>
    <dbReference type="NCBI Taxonomy" id="1802053"/>
    <lineage>
        <taxon>Bacteria</taxon>
        <taxon>Candidatus Roizmaniibacteriota</taxon>
    </lineage>
</organism>
<dbReference type="Proteomes" id="UP000178076">
    <property type="component" value="Unassembled WGS sequence"/>
</dbReference>
<feature type="domain" description="Nucleotidyl transferase" evidence="1">
    <location>
        <begin position="2"/>
        <end position="291"/>
    </location>
</feature>
<feature type="domain" description="MannoseP isomerase/GMP-like beta-helix" evidence="2">
    <location>
        <begin position="303"/>
        <end position="353"/>
    </location>
</feature>
<dbReference type="EMBL" id="MGAD01000001">
    <property type="protein sequence ID" value="OGK38945.1"/>
    <property type="molecule type" value="Genomic_DNA"/>
</dbReference>
<dbReference type="SUPFAM" id="SSF159283">
    <property type="entry name" value="Guanosine diphospho-D-mannose pyrophosphorylase/mannose-6-phosphate isomerase linker domain"/>
    <property type="match status" value="1"/>
</dbReference>
<evidence type="ECO:0000259" key="2">
    <source>
        <dbReference type="Pfam" id="PF22640"/>
    </source>
</evidence>
<sequence length="362" mass="41505">MKALIFAGGSGTRLWPLSRRHNPKQFLGILDHKTMIQHCYDRITPLFEHEDIYVATGKENKEAMCAQLPQLQEDHLFIEPIRRDLGPAVGLAAALIAKISPQEPIAYIWGADQIYKDEDKYRHLLSVGQQHLIQHPSKIILLGETPRFANPNVGWVEIGSSQTELDGFTFHAFKGFKSKPPLDIAIQYYRDHKHVWNIGDFMTTPSFILSLYEQYAPDMYQKLMHIQAAYQTDQFEKVLEEVYPTMDEVHHDQVIFEKMDHTSALVIAADLGYADIGAWNTYKEAFEDYHDQTVTLGKVWHTQSHDSLIYNQVDDKLIVGLDLEDMVIVNTEDVLFVAKKSSINNIKTLVKQLGESEYEDLT</sequence>